<dbReference type="Proteomes" id="UP000652761">
    <property type="component" value="Unassembled WGS sequence"/>
</dbReference>
<dbReference type="InterPro" id="IPR050231">
    <property type="entry name" value="Iron_ascorbate_oxido_reductase"/>
</dbReference>
<name>A0A843X9Y9_COLES</name>
<dbReference type="Pfam" id="PF03171">
    <property type="entry name" value="2OG-FeII_Oxy"/>
    <property type="match status" value="1"/>
</dbReference>
<dbReference type="Gene3D" id="2.60.120.330">
    <property type="entry name" value="B-lactam Antibiotic, Isopenicillin N Synthase, Chain"/>
    <property type="match status" value="1"/>
</dbReference>
<organism evidence="7 8">
    <name type="scientific">Colocasia esculenta</name>
    <name type="common">Wild taro</name>
    <name type="synonym">Arum esculentum</name>
    <dbReference type="NCBI Taxonomy" id="4460"/>
    <lineage>
        <taxon>Eukaryota</taxon>
        <taxon>Viridiplantae</taxon>
        <taxon>Streptophyta</taxon>
        <taxon>Embryophyta</taxon>
        <taxon>Tracheophyta</taxon>
        <taxon>Spermatophyta</taxon>
        <taxon>Magnoliopsida</taxon>
        <taxon>Liliopsida</taxon>
        <taxon>Araceae</taxon>
        <taxon>Aroideae</taxon>
        <taxon>Colocasieae</taxon>
        <taxon>Colocasia</taxon>
    </lineage>
</organism>
<accession>A0A843X9Y9</accession>
<protein>
    <recommendedName>
        <fullName evidence="6">Fe2OG dioxygenase domain-containing protein</fullName>
    </recommendedName>
</protein>
<feature type="domain" description="Fe2OG dioxygenase" evidence="6">
    <location>
        <begin position="210"/>
        <end position="310"/>
    </location>
</feature>
<evidence type="ECO:0000256" key="4">
    <source>
        <dbReference type="ARBA" id="ARBA00023004"/>
    </source>
</evidence>
<evidence type="ECO:0000256" key="2">
    <source>
        <dbReference type="ARBA" id="ARBA00022723"/>
    </source>
</evidence>
<dbReference type="GO" id="GO:0046872">
    <property type="term" value="F:metal ion binding"/>
    <property type="evidence" value="ECO:0007669"/>
    <property type="project" value="UniProtKB-KW"/>
</dbReference>
<dbReference type="SUPFAM" id="SSF51197">
    <property type="entry name" value="Clavaminate synthase-like"/>
    <property type="match status" value="1"/>
</dbReference>
<dbReference type="PROSITE" id="PS51471">
    <property type="entry name" value="FE2OG_OXY"/>
    <property type="match status" value="1"/>
</dbReference>
<dbReference type="InterPro" id="IPR044861">
    <property type="entry name" value="IPNS-like_FE2OG_OXY"/>
</dbReference>
<dbReference type="AlphaFoldDB" id="A0A843X9Y9"/>
<comment type="similarity">
    <text evidence="5">Belongs to the iron/ascorbate-dependent oxidoreductase family.</text>
</comment>
<evidence type="ECO:0000256" key="5">
    <source>
        <dbReference type="RuleBase" id="RU003682"/>
    </source>
</evidence>
<dbReference type="InterPro" id="IPR026992">
    <property type="entry name" value="DIOX_N"/>
</dbReference>
<dbReference type="GO" id="GO:0016491">
    <property type="term" value="F:oxidoreductase activity"/>
    <property type="evidence" value="ECO:0007669"/>
    <property type="project" value="UniProtKB-KW"/>
</dbReference>
<evidence type="ECO:0000256" key="1">
    <source>
        <dbReference type="ARBA" id="ARBA00001961"/>
    </source>
</evidence>
<dbReference type="InterPro" id="IPR027443">
    <property type="entry name" value="IPNS-like_sf"/>
</dbReference>
<keyword evidence="2 5" id="KW-0479">Metal-binding</keyword>
<reference evidence="7" key="1">
    <citation type="submission" date="2017-07" db="EMBL/GenBank/DDBJ databases">
        <title>Taro Niue Genome Assembly and Annotation.</title>
        <authorList>
            <person name="Atibalentja N."/>
            <person name="Keating K."/>
            <person name="Fields C.J."/>
        </authorList>
    </citation>
    <scope>NUCLEOTIDE SEQUENCE</scope>
    <source>
        <strain evidence="7">Niue_2</strain>
        <tissue evidence="7">Leaf</tissue>
    </source>
</reference>
<proteinExistence type="inferred from homology"/>
<sequence length="357" mass="39439">MVKPRPTSDAPPFMDLYHDLISGSCHNGGSARTPLHGDVDGGCQRGEHKLPVIDLGDLTRAGEETRRACVAAIAKASSEWGFFQVVNHGFSRELLEEMRRVQVRLFERTFDKKAGCGLLGSYYTWGTPTATSAHQVSWSERFHFPLAKILAGDEVEDPGNEKLSYSREVMGRFSGAVWELARELVVVLTENLQGHQAGRPSTPAEICSGKTCFLRLNRYPRCPVSAKVMGIVSHTDSDFLTIVFQDQVGGLQLRNDDGEWVAVKPNPDALVVNIGDLFQAWSNDVYKSVEHRVVAGGETERYSIAYFMCPAEDAVVGSCGGGPSTYRRFTFEEYRRQVAEDVKSNGQKVGLSNFLLP</sequence>
<evidence type="ECO:0000256" key="3">
    <source>
        <dbReference type="ARBA" id="ARBA00023002"/>
    </source>
</evidence>
<dbReference type="InterPro" id="IPR005123">
    <property type="entry name" value="Oxoglu/Fe-dep_dioxygenase_dom"/>
</dbReference>
<comment type="cofactor">
    <cofactor evidence="1">
        <name>L-ascorbate</name>
        <dbReference type="ChEBI" id="CHEBI:38290"/>
    </cofactor>
</comment>
<gene>
    <name evidence="7" type="ORF">Taro_049096</name>
</gene>
<dbReference type="OrthoDB" id="288590at2759"/>
<evidence type="ECO:0000259" key="6">
    <source>
        <dbReference type="PROSITE" id="PS51471"/>
    </source>
</evidence>
<evidence type="ECO:0000313" key="7">
    <source>
        <dbReference type="EMBL" id="MQM16145.1"/>
    </source>
</evidence>
<keyword evidence="4 5" id="KW-0408">Iron</keyword>
<dbReference type="PANTHER" id="PTHR47990">
    <property type="entry name" value="2-OXOGLUTARATE (2OG) AND FE(II)-DEPENDENT OXYGENASE SUPERFAMILY PROTEIN-RELATED"/>
    <property type="match status" value="1"/>
</dbReference>
<dbReference type="EMBL" id="NMUH01006863">
    <property type="protein sequence ID" value="MQM16145.1"/>
    <property type="molecule type" value="Genomic_DNA"/>
</dbReference>
<keyword evidence="3 5" id="KW-0560">Oxidoreductase</keyword>
<comment type="caution">
    <text evidence="7">The sequence shown here is derived from an EMBL/GenBank/DDBJ whole genome shotgun (WGS) entry which is preliminary data.</text>
</comment>
<keyword evidence="8" id="KW-1185">Reference proteome</keyword>
<evidence type="ECO:0000313" key="8">
    <source>
        <dbReference type="Proteomes" id="UP000652761"/>
    </source>
</evidence>
<dbReference type="Pfam" id="PF14226">
    <property type="entry name" value="DIOX_N"/>
    <property type="match status" value="1"/>
</dbReference>